<evidence type="ECO:0000313" key="2">
    <source>
        <dbReference type="Proteomes" id="UP000806522"/>
    </source>
</evidence>
<dbReference type="InterPro" id="IPR011664">
    <property type="entry name" value="Abi_system_AbiD/AbiF-like"/>
</dbReference>
<dbReference type="EMBL" id="SUYC01000002">
    <property type="protein sequence ID" value="MBE6269737.1"/>
    <property type="molecule type" value="Genomic_DNA"/>
</dbReference>
<sequence length="298" mass="34393">MPKVPYPKQIQTFANQIGILKQRGMTFADEAAAEAWLHRVSYYRMSGYWYPLLADRVNHTFKPGATFEQAVSLYEFDSRLRELVFRNIGRIEVAVRTQMAYVMSMAKGGTWFADASLFNNTAQHAKTLQSIADEYHRSDEQFVRAFKRKYSDPLPPSWMTLEVTSFGTMSILYQYLKPGISKREVAAVFGVSDTVFASWLHTLVYVRNICAHHARLWNRTLGVRPLMPRHPHGTFIAQPATGTQRVYFVLAIIRYWLNVIDSQNTLTQDLQQLFSKFPSVHAGALGFPQNWEQEQLWQ</sequence>
<dbReference type="Pfam" id="PF07751">
    <property type="entry name" value="Abi_2"/>
    <property type="match status" value="1"/>
</dbReference>
<accession>A0A9D5NZS6</accession>
<dbReference type="Proteomes" id="UP000806522">
    <property type="component" value="Unassembled WGS sequence"/>
</dbReference>
<dbReference type="AlphaFoldDB" id="A0A9D5NZS6"/>
<organism evidence="1 2">
    <name type="scientific">Xylanibacter ruminicola</name>
    <name type="common">Prevotella ruminicola</name>
    <dbReference type="NCBI Taxonomy" id="839"/>
    <lineage>
        <taxon>Bacteria</taxon>
        <taxon>Pseudomonadati</taxon>
        <taxon>Bacteroidota</taxon>
        <taxon>Bacteroidia</taxon>
        <taxon>Bacteroidales</taxon>
        <taxon>Prevotellaceae</taxon>
        <taxon>Xylanibacter</taxon>
    </lineage>
</organism>
<comment type="caution">
    <text evidence="1">The sequence shown here is derived from an EMBL/GenBank/DDBJ whole genome shotgun (WGS) entry which is preliminary data.</text>
</comment>
<protein>
    <submittedName>
        <fullName evidence="1">Abi family protein</fullName>
    </submittedName>
</protein>
<gene>
    <name evidence="1" type="ORF">E7101_02150</name>
</gene>
<reference evidence="1" key="1">
    <citation type="submission" date="2019-04" db="EMBL/GenBank/DDBJ databases">
        <title>Evolution of Biomass-Degrading Anaerobic Consortia Revealed by Metagenomics.</title>
        <authorList>
            <person name="Peng X."/>
        </authorList>
    </citation>
    <scope>NUCLEOTIDE SEQUENCE</scope>
    <source>
        <strain evidence="1">SIG140</strain>
    </source>
</reference>
<name>A0A9D5NZS6_XYLRU</name>
<proteinExistence type="predicted"/>
<evidence type="ECO:0000313" key="1">
    <source>
        <dbReference type="EMBL" id="MBE6269737.1"/>
    </source>
</evidence>